<gene>
    <name evidence="6" type="ORF">IEN85_00970</name>
</gene>
<keyword evidence="3" id="KW-0010">Activator</keyword>
<dbReference type="PROSITE" id="PS01124">
    <property type="entry name" value="HTH_ARAC_FAMILY_2"/>
    <property type="match status" value="1"/>
</dbReference>
<dbReference type="GO" id="GO:0043565">
    <property type="term" value="F:sequence-specific DNA binding"/>
    <property type="evidence" value="ECO:0007669"/>
    <property type="project" value="InterPro"/>
</dbReference>
<dbReference type="Gene3D" id="1.10.10.60">
    <property type="entry name" value="Homeodomain-like"/>
    <property type="match status" value="2"/>
</dbReference>
<proteinExistence type="predicted"/>
<dbReference type="PRINTS" id="PR00032">
    <property type="entry name" value="HTHARAC"/>
</dbReference>
<evidence type="ECO:0000313" key="7">
    <source>
        <dbReference type="Proteomes" id="UP000622317"/>
    </source>
</evidence>
<evidence type="ECO:0000256" key="3">
    <source>
        <dbReference type="ARBA" id="ARBA00023159"/>
    </source>
</evidence>
<dbReference type="Gene3D" id="2.60.120.280">
    <property type="entry name" value="Regulatory protein AraC"/>
    <property type="match status" value="1"/>
</dbReference>
<reference evidence="6" key="1">
    <citation type="submission" date="2020-09" db="EMBL/GenBank/DDBJ databases">
        <title>Pelagicoccus enzymogenes sp. nov. with an EPS production, isolated from marine sediment.</title>
        <authorList>
            <person name="Feng X."/>
        </authorList>
    </citation>
    <scope>NUCLEOTIDE SEQUENCE</scope>
    <source>
        <strain evidence="6">NFK12</strain>
    </source>
</reference>
<feature type="domain" description="HTH araC/xylS-type" evidence="5">
    <location>
        <begin position="195"/>
        <end position="293"/>
    </location>
</feature>
<dbReference type="PANTHER" id="PTHR46796:SF7">
    <property type="entry name" value="ARAC FAMILY TRANSCRIPTIONAL REGULATOR"/>
    <property type="match status" value="1"/>
</dbReference>
<comment type="caution">
    <text evidence="6">The sequence shown here is derived from an EMBL/GenBank/DDBJ whole genome shotgun (WGS) entry which is preliminary data.</text>
</comment>
<evidence type="ECO:0000256" key="2">
    <source>
        <dbReference type="ARBA" id="ARBA00023125"/>
    </source>
</evidence>
<dbReference type="CDD" id="cd06986">
    <property type="entry name" value="cupin_MmsR-like_N"/>
    <property type="match status" value="1"/>
</dbReference>
<dbReference type="InterPro" id="IPR037923">
    <property type="entry name" value="HTH-like"/>
</dbReference>
<dbReference type="InterPro" id="IPR050204">
    <property type="entry name" value="AraC_XylS_family_regulators"/>
</dbReference>
<dbReference type="PANTHER" id="PTHR46796">
    <property type="entry name" value="HTH-TYPE TRANSCRIPTIONAL ACTIVATOR RHAS-RELATED"/>
    <property type="match status" value="1"/>
</dbReference>
<evidence type="ECO:0000256" key="1">
    <source>
        <dbReference type="ARBA" id="ARBA00023015"/>
    </source>
</evidence>
<name>A0A927IFF8_9BACT</name>
<dbReference type="InterPro" id="IPR018060">
    <property type="entry name" value="HTH_AraC"/>
</dbReference>
<dbReference type="PROSITE" id="PS00041">
    <property type="entry name" value="HTH_ARAC_FAMILY_1"/>
    <property type="match status" value="1"/>
</dbReference>
<accession>A0A927IFF8</accession>
<keyword evidence="2" id="KW-0238">DNA-binding</keyword>
<protein>
    <submittedName>
        <fullName evidence="6">Helix-turn-helix domain-containing protein</fullName>
    </submittedName>
</protein>
<keyword evidence="4" id="KW-0804">Transcription</keyword>
<dbReference type="Pfam" id="PF12833">
    <property type="entry name" value="HTH_18"/>
    <property type="match status" value="1"/>
</dbReference>
<evidence type="ECO:0000313" key="6">
    <source>
        <dbReference type="EMBL" id="MBD5778066.1"/>
    </source>
</evidence>
<dbReference type="Proteomes" id="UP000622317">
    <property type="component" value="Unassembled WGS sequence"/>
</dbReference>
<dbReference type="EMBL" id="JACYFG010000002">
    <property type="protein sequence ID" value="MBD5778066.1"/>
    <property type="molecule type" value="Genomic_DNA"/>
</dbReference>
<evidence type="ECO:0000259" key="5">
    <source>
        <dbReference type="PROSITE" id="PS01124"/>
    </source>
</evidence>
<keyword evidence="1" id="KW-0805">Transcription regulation</keyword>
<dbReference type="SUPFAM" id="SSF51215">
    <property type="entry name" value="Regulatory protein AraC"/>
    <property type="match status" value="1"/>
</dbReference>
<organism evidence="6 7">
    <name type="scientific">Pelagicoccus enzymogenes</name>
    <dbReference type="NCBI Taxonomy" id="2773457"/>
    <lineage>
        <taxon>Bacteria</taxon>
        <taxon>Pseudomonadati</taxon>
        <taxon>Verrucomicrobiota</taxon>
        <taxon>Opitutia</taxon>
        <taxon>Puniceicoccales</taxon>
        <taxon>Pelagicoccaceae</taxon>
        <taxon>Pelagicoccus</taxon>
    </lineage>
</organism>
<dbReference type="InterPro" id="IPR009057">
    <property type="entry name" value="Homeodomain-like_sf"/>
</dbReference>
<dbReference type="InterPro" id="IPR003313">
    <property type="entry name" value="AraC-bd"/>
</dbReference>
<sequence length="304" mass="33759">MKEIERRQDGFTGQVHLMVPDAQQRLMATHPLLAGLHVTHAGFFPRAEGHFLNRPRGCSDHVLIACLRGSGWAEADGRRQQLVRGDVVGLRANHPHLYEASDEDPWSIAWVHFAGKEADAWFEHATSQGKALAACHTPTEKLDSLGIDRIHASLAAGYGLPELLDAAVNLRMCLATIARRKAQNTNALSAQERVTASIEMLRNNWKQPHILPELAAAAGVSVTHYTTIFRRLTGFPPIDYLIRQRIQHGATLLATTSHPIGDVSSECGFSDPYYFSRSFSRIMGASPRRYRQVHQHKLSHSESA</sequence>
<dbReference type="InterPro" id="IPR020449">
    <property type="entry name" value="Tscrpt_reg_AraC-type_HTH"/>
</dbReference>
<dbReference type="Pfam" id="PF02311">
    <property type="entry name" value="AraC_binding"/>
    <property type="match status" value="1"/>
</dbReference>
<dbReference type="AlphaFoldDB" id="A0A927IFF8"/>
<evidence type="ECO:0000256" key="4">
    <source>
        <dbReference type="ARBA" id="ARBA00023163"/>
    </source>
</evidence>
<keyword evidence="7" id="KW-1185">Reference proteome</keyword>
<dbReference type="SMART" id="SM00342">
    <property type="entry name" value="HTH_ARAC"/>
    <property type="match status" value="1"/>
</dbReference>
<dbReference type="SUPFAM" id="SSF46689">
    <property type="entry name" value="Homeodomain-like"/>
    <property type="match status" value="2"/>
</dbReference>
<dbReference type="RefSeq" id="WP_191615192.1">
    <property type="nucleotide sequence ID" value="NZ_JACYFG010000002.1"/>
</dbReference>
<dbReference type="GO" id="GO:0003700">
    <property type="term" value="F:DNA-binding transcription factor activity"/>
    <property type="evidence" value="ECO:0007669"/>
    <property type="project" value="InterPro"/>
</dbReference>
<dbReference type="InterPro" id="IPR018062">
    <property type="entry name" value="HTH_AraC-typ_CS"/>
</dbReference>